<dbReference type="AlphaFoldDB" id="A0A401QZ05"/>
<proteinExistence type="predicted"/>
<evidence type="ECO:0000313" key="3">
    <source>
        <dbReference type="Proteomes" id="UP000288351"/>
    </source>
</evidence>
<feature type="compositionally biased region" description="Low complexity" evidence="1">
    <location>
        <begin position="707"/>
        <end position="717"/>
    </location>
</feature>
<sequence length="727" mass="78466">MRDDGEAGVESVRNAVGGTVHGTVIQAGVIQGDVRVEAARPELPVPRQVPPGSPQFVDREPVLAAIDGWMGDGGGLAVLSGLPGVGKSATVRRWAQEERGRFPGGEFYVDFAELRAQAGGDVSAGVSRCLRALGVEDRYLPDTLGELTGLLRTLTADKRVLMVLDDVTEPAQVRALLPGAPGSVVLATSQAMLGELLDDGARLMPLEPLSPEHGLQLLRRLCGPARIDAGGADAAGRIVAGCGGLPVALHVAAARLVMHPRLTVAALADELADDRRRLDALRRGGERTVSAVFGVAYAGLPAPAARLYRLLGLHPGRRWDVASAAAAAGTTTAHAAEQLDVLETASLIAMTADGRYEFHDLVRLHAREQTVREDDEAERTAVVARIVDHLLTRAAQADLAVMGRRMRIGSHTDRLGEADRATAFADRQEALDWLDAWRGELLSAQQTAAEHGWHRRVWELAEALTALFLNRRYLNDWVRSGDLGARHAAEDGNPAAEARLRTLLSRPLMDRDELRRARRELETAVARADESGHTLLRASVREFYGRYWDRCDPARAVTTYEEAMVFYRAAGDERGIAIGRYFMGCAQQAVGRVEEARATLQDAYDGFMAIDDRRMGARALAAIGGALRALGRHAEAVAALEESATMLRERGAVHYEAQICETLAELAEERGDHEQWRRHLARALEIYEAGGGPRAVHLRRRLEGDLHGPNGDPDGPDSAGGDGPGEP</sequence>
<dbReference type="SUPFAM" id="SSF52540">
    <property type="entry name" value="P-loop containing nucleoside triphosphate hydrolases"/>
    <property type="match status" value="1"/>
</dbReference>
<dbReference type="InterPro" id="IPR011990">
    <property type="entry name" value="TPR-like_helical_dom_sf"/>
</dbReference>
<dbReference type="PANTHER" id="PTHR47691">
    <property type="entry name" value="REGULATOR-RELATED"/>
    <property type="match status" value="1"/>
</dbReference>
<dbReference type="PANTHER" id="PTHR47691:SF3">
    <property type="entry name" value="HTH-TYPE TRANSCRIPTIONAL REGULATOR RV0890C-RELATED"/>
    <property type="match status" value="1"/>
</dbReference>
<dbReference type="PRINTS" id="PR00364">
    <property type="entry name" value="DISEASERSIST"/>
</dbReference>
<dbReference type="InterPro" id="IPR027417">
    <property type="entry name" value="P-loop_NTPase"/>
</dbReference>
<dbReference type="Proteomes" id="UP000288351">
    <property type="component" value="Unassembled WGS sequence"/>
</dbReference>
<dbReference type="EMBL" id="BHXC01000006">
    <property type="protein sequence ID" value="GCB90601.1"/>
    <property type="molecule type" value="Genomic_DNA"/>
</dbReference>
<evidence type="ECO:0000256" key="1">
    <source>
        <dbReference type="SAM" id="MobiDB-lite"/>
    </source>
</evidence>
<organism evidence="2 3">
    <name type="scientific">Streptomyces noursei</name>
    <name type="common">Streptomyces albulus</name>
    <dbReference type="NCBI Taxonomy" id="1971"/>
    <lineage>
        <taxon>Bacteria</taxon>
        <taxon>Bacillati</taxon>
        <taxon>Actinomycetota</taxon>
        <taxon>Actinomycetes</taxon>
        <taxon>Kitasatosporales</taxon>
        <taxon>Streptomycetaceae</taxon>
        <taxon>Streptomyces</taxon>
    </lineage>
</organism>
<protein>
    <submittedName>
        <fullName evidence="2">NTPase</fullName>
    </submittedName>
</protein>
<dbReference type="Gene3D" id="3.40.50.300">
    <property type="entry name" value="P-loop containing nucleotide triphosphate hydrolases"/>
    <property type="match status" value="1"/>
</dbReference>
<gene>
    <name evidence="2" type="ORF">SALB_03308</name>
</gene>
<feature type="compositionally biased region" description="Gly residues" evidence="1">
    <location>
        <begin position="718"/>
        <end position="727"/>
    </location>
</feature>
<dbReference type="Gene3D" id="1.25.40.10">
    <property type="entry name" value="Tetratricopeptide repeat domain"/>
    <property type="match status" value="1"/>
</dbReference>
<evidence type="ECO:0000313" key="2">
    <source>
        <dbReference type="EMBL" id="GCB90601.1"/>
    </source>
</evidence>
<name>A0A401QZ05_STRNR</name>
<dbReference type="SUPFAM" id="SSF48452">
    <property type="entry name" value="TPR-like"/>
    <property type="match status" value="1"/>
</dbReference>
<accession>A0A401QZ05</accession>
<dbReference type="GO" id="GO:0043531">
    <property type="term" value="F:ADP binding"/>
    <property type="evidence" value="ECO:0007669"/>
    <property type="project" value="InterPro"/>
</dbReference>
<comment type="caution">
    <text evidence="2">The sequence shown here is derived from an EMBL/GenBank/DDBJ whole genome shotgun (WGS) entry which is preliminary data.</text>
</comment>
<reference evidence="2 3" key="1">
    <citation type="journal article" date="2019" name="Microbiol. Resour. Announc.">
        <title>Draft Genome Sequence of the Most Traditional epsilon-Poly-l-Lysine Producer, Streptomyces albulus NBRC14147.</title>
        <authorList>
            <person name="Yamanaka K."/>
            <person name="Hamano Y."/>
        </authorList>
    </citation>
    <scope>NUCLEOTIDE SEQUENCE [LARGE SCALE GENOMIC DNA]</scope>
    <source>
        <strain evidence="2 3">NBRC 14147</strain>
    </source>
</reference>
<dbReference type="RefSeq" id="WP_016574409.1">
    <property type="nucleotide sequence ID" value="NZ_BHXC01000006.1"/>
</dbReference>
<feature type="region of interest" description="Disordered" evidence="1">
    <location>
        <begin position="702"/>
        <end position="727"/>
    </location>
</feature>